<name>A0A232LYH2_9EURO</name>
<keyword evidence="1" id="KW-0175">Coiled coil</keyword>
<organism evidence="3 4">
    <name type="scientific">Elaphomyces granulatus</name>
    <dbReference type="NCBI Taxonomy" id="519963"/>
    <lineage>
        <taxon>Eukaryota</taxon>
        <taxon>Fungi</taxon>
        <taxon>Dikarya</taxon>
        <taxon>Ascomycota</taxon>
        <taxon>Pezizomycotina</taxon>
        <taxon>Eurotiomycetes</taxon>
        <taxon>Eurotiomycetidae</taxon>
        <taxon>Eurotiales</taxon>
        <taxon>Elaphomycetaceae</taxon>
        <taxon>Elaphomyces</taxon>
    </lineage>
</organism>
<evidence type="ECO:0000256" key="1">
    <source>
        <dbReference type="SAM" id="Coils"/>
    </source>
</evidence>
<dbReference type="EMBL" id="NPHW01003638">
    <property type="protein sequence ID" value="OXV09223.1"/>
    <property type="molecule type" value="Genomic_DNA"/>
</dbReference>
<sequence length="500" mass="55329">MTLVTIDPCVPSILKNFRAASYFVPPRLSSRSSRRICVFVFFSFSMLVLNMTNTEQLLNPFQTVASVMTAASPPLMGENGLNNPVHGHVTMNMPRFHPIAINPNTSGPPAPPIQGPYRPYGAPIMEPAPPGPLPIPSQLEQIESRLRQLEHEEAARSNARTHLLTVRKREDEDFRMVTERAEAEEEDLRRRRKRLKRESMGLTVDSLNADSPPRPAPRRLSETNAATTLAFFKQQSPLEPLPQAHPQHNPLSNGAAGASGNFRKKQKYTIKNAEAWGERHGRPAMYDPAGRALWKRPSDGNLVYLDCPSSGCGKSDFVTLHGFMCHLTKKHKDRSLGNQTRALDQCGTVYDPSAPLPQRSSVPRTSTEDSPTASTHTDMDGCHPEMGYSSVSDDDDDQEHIYSMKREEFGSTSNINRLETLAPLVQPELIPRTNGSMKPTISSMVDSNVEPEPHNTIPRALADMLPRASLPMSGPSELSAMKPQDVIMDDRASEVKVSTS</sequence>
<proteinExistence type="predicted"/>
<comment type="caution">
    <text evidence="3">The sequence shown here is derived from an EMBL/GenBank/DDBJ whole genome shotgun (WGS) entry which is preliminary data.</text>
</comment>
<keyword evidence="4" id="KW-1185">Reference proteome</keyword>
<accession>A0A232LYH2</accession>
<evidence type="ECO:0000256" key="2">
    <source>
        <dbReference type="SAM" id="MobiDB-lite"/>
    </source>
</evidence>
<dbReference type="OrthoDB" id="5431097at2759"/>
<evidence type="ECO:0000313" key="4">
    <source>
        <dbReference type="Proteomes" id="UP000243515"/>
    </source>
</evidence>
<reference evidence="3 4" key="1">
    <citation type="journal article" date="2015" name="Environ. Microbiol.">
        <title>Metagenome sequence of Elaphomyces granulatus from sporocarp tissue reveals Ascomycota ectomycorrhizal fingerprints of genome expansion and a Proteobacteria-rich microbiome.</title>
        <authorList>
            <person name="Quandt C.A."/>
            <person name="Kohler A."/>
            <person name="Hesse C.N."/>
            <person name="Sharpton T.J."/>
            <person name="Martin F."/>
            <person name="Spatafora J.W."/>
        </authorList>
    </citation>
    <scope>NUCLEOTIDE SEQUENCE [LARGE SCALE GENOMIC DNA]</scope>
    <source>
        <strain evidence="3 4">OSC145934</strain>
    </source>
</reference>
<feature type="region of interest" description="Disordered" evidence="2">
    <location>
        <begin position="467"/>
        <end position="500"/>
    </location>
</feature>
<feature type="region of interest" description="Disordered" evidence="2">
    <location>
        <begin position="346"/>
        <end position="396"/>
    </location>
</feature>
<protein>
    <submittedName>
        <fullName evidence="3">Uncharacterized protein</fullName>
    </submittedName>
</protein>
<feature type="coiled-coil region" evidence="1">
    <location>
        <begin position="139"/>
        <end position="198"/>
    </location>
</feature>
<dbReference type="AlphaFoldDB" id="A0A232LYH2"/>
<feature type="compositionally biased region" description="Polar residues" evidence="2">
    <location>
        <begin position="358"/>
        <end position="376"/>
    </location>
</feature>
<feature type="region of interest" description="Disordered" evidence="2">
    <location>
        <begin position="239"/>
        <end position="260"/>
    </location>
</feature>
<dbReference type="Proteomes" id="UP000243515">
    <property type="component" value="Unassembled WGS sequence"/>
</dbReference>
<evidence type="ECO:0000313" key="3">
    <source>
        <dbReference type="EMBL" id="OXV09223.1"/>
    </source>
</evidence>
<gene>
    <name evidence="3" type="ORF">Egran_03013</name>
</gene>